<evidence type="ECO:0000313" key="3">
    <source>
        <dbReference type="Proteomes" id="UP001530400"/>
    </source>
</evidence>
<accession>A0ABD3PGQ7</accession>
<sequence>MMSEDNKTVATSDFLDLIQEEAITAPSSSTTRKYSSDTKARYTLTDKWSSDRSRESSLFRVRLTQTPESKVRTDLEQDEVHHIEEDRKYRQKMPLNGGYGGMFEASGPLKKHAKKIKGPYGHGDDATHTSDVSNRSSMSTAFSLASKWISSKFSTQGKMMWSTNPPIPSRIKRNKRPPSELFASLPEWCIQLSIRWLRVPFQCRYFLQLFSIAAVFLLSSLNYFIEVDDGRPHSVESSIMSGGGASANRIPTMHIKRPFQFLHSDKHENALLEKAKSKLKQSTRIGSDASVFEYGWKSMPRQIFLDRDGDTIEIDNNSKEVLDIKVFPPKGTVAYVLPVTTCYNPSDDMQDLYPDAPNQPVDEESFRDFAIMLRAMLHAHSYQNPASGSMYDYKMHALIHPSAKMCTDESGTTADRSQVLVDLGYQVSVVRPPLNPDNIEDSEMLKKQYTEQGGENMNNLSDLIRLNAYELDEYDAVVLVDYDTLILGAVDEAIDLINDNTKSEIESVNAVFSWKHVRSFGRHQYRASVVNLSFFVLRPSKDIYTKLRRAIKEAAFSESKGWGKIGRGRFPGWMTTQGFLTYYYDEVDNAGRVEENRCTFGNTGLPTTRSSKDLESMPIGLITNAGKVDCEIKQSQWTNQCQDCSKFDLQDVLVAEMSYCIAPWKCGVREKSSTTSSSDTLSSPLCRKFQKTWFSARLQMEDVHPQLQKSSDSICVGTEYQPMRVAD</sequence>
<dbReference type="EMBL" id="JALLPJ020000623">
    <property type="protein sequence ID" value="KAL3787134.1"/>
    <property type="molecule type" value="Genomic_DNA"/>
</dbReference>
<dbReference type="Proteomes" id="UP001530400">
    <property type="component" value="Unassembled WGS sequence"/>
</dbReference>
<dbReference type="SUPFAM" id="SSF53448">
    <property type="entry name" value="Nucleotide-diphospho-sugar transferases"/>
    <property type="match status" value="1"/>
</dbReference>
<keyword evidence="3" id="KW-1185">Reference proteome</keyword>
<dbReference type="InterPro" id="IPR050587">
    <property type="entry name" value="GNT1/Glycosyltrans_8"/>
</dbReference>
<dbReference type="PANTHER" id="PTHR11183">
    <property type="entry name" value="GLYCOGENIN SUBFAMILY MEMBER"/>
    <property type="match status" value="1"/>
</dbReference>
<dbReference type="Gene3D" id="3.90.550.10">
    <property type="entry name" value="Spore Coat Polysaccharide Biosynthesis Protein SpsA, Chain A"/>
    <property type="match status" value="1"/>
</dbReference>
<feature type="region of interest" description="Disordered" evidence="1">
    <location>
        <begin position="114"/>
        <end position="134"/>
    </location>
</feature>
<protein>
    <submittedName>
        <fullName evidence="2">Uncharacterized protein</fullName>
    </submittedName>
</protein>
<name>A0ABD3PGQ7_9STRA</name>
<gene>
    <name evidence="2" type="ORF">ACHAWO_005118</name>
</gene>
<dbReference type="InterPro" id="IPR029044">
    <property type="entry name" value="Nucleotide-diphossugar_trans"/>
</dbReference>
<proteinExistence type="predicted"/>
<dbReference type="AlphaFoldDB" id="A0ABD3PGQ7"/>
<evidence type="ECO:0000256" key="1">
    <source>
        <dbReference type="SAM" id="MobiDB-lite"/>
    </source>
</evidence>
<organism evidence="2 3">
    <name type="scientific">Cyclotella atomus</name>
    <dbReference type="NCBI Taxonomy" id="382360"/>
    <lineage>
        <taxon>Eukaryota</taxon>
        <taxon>Sar</taxon>
        <taxon>Stramenopiles</taxon>
        <taxon>Ochrophyta</taxon>
        <taxon>Bacillariophyta</taxon>
        <taxon>Coscinodiscophyceae</taxon>
        <taxon>Thalassiosirophycidae</taxon>
        <taxon>Stephanodiscales</taxon>
        <taxon>Stephanodiscaceae</taxon>
        <taxon>Cyclotella</taxon>
    </lineage>
</organism>
<reference evidence="2 3" key="1">
    <citation type="submission" date="2024-10" db="EMBL/GenBank/DDBJ databases">
        <title>Updated reference genomes for cyclostephanoid diatoms.</title>
        <authorList>
            <person name="Roberts W.R."/>
            <person name="Alverson A.J."/>
        </authorList>
    </citation>
    <scope>NUCLEOTIDE SEQUENCE [LARGE SCALE GENOMIC DNA]</scope>
    <source>
        <strain evidence="2 3">AJA010-31</strain>
    </source>
</reference>
<comment type="caution">
    <text evidence="2">The sequence shown here is derived from an EMBL/GenBank/DDBJ whole genome shotgun (WGS) entry which is preliminary data.</text>
</comment>
<evidence type="ECO:0000313" key="2">
    <source>
        <dbReference type="EMBL" id="KAL3787134.1"/>
    </source>
</evidence>